<comment type="subcellular location">
    <subcellularLocation>
        <location evidence="1">Cytoplasm</location>
        <location evidence="1">Cytoskeleton</location>
        <location evidence="1">Microtubule organizing center</location>
        <location evidence="1">Centrosome</location>
    </subcellularLocation>
</comment>
<evidence type="ECO:0000313" key="6">
    <source>
        <dbReference type="EMBL" id="KAJ0396922.1"/>
    </source>
</evidence>
<organism evidence="6 7">
    <name type="scientific">Pythium insidiosum</name>
    <name type="common">Pythiosis disease agent</name>
    <dbReference type="NCBI Taxonomy" id="114742"/>
    <lineage>
        <taxon>Eukaryota</taxon>
        <taxon>Sar</taxon>
        <taxon>Stramenopiles</taxon>
        <taxon>Oomycota</taxon>
        <taxon>Peronosporomycetes</taxon>
        <taxon>Pythiales</taxon>
        <taxon>Pythiaceae</taxon>
        <taxon>Pythium</taxon>
    </lineage>
</organism>
<evidence type="ECO:0000256" key="3">
    <source>
        <dbReference type="SAM" id="MobiDB-lite"/>
    </source>
</evidence>
<dbReference type="Proteomes" id="UP001209570">
    <property type="component" value="Unassembled WGS sequence"/>
</dbReference>
<keyword evidence="7" id="KW-1185">Reference proteome</keyword>
<comment type="caution">
    <text evidence="6">The sequence shown here is derived from an EMBL/GenBank/DDBJ whole genome shotgun (WGS) entry which is preliminary data.</text>
</comment>
<dbReference type="PANTHER" id="PTHR46436:SF1">
    <property type="entry name" value="CENTROSOMAL PROTEIN OF 76 KDA"/>
    <property type="match status" value="1"/>
</dbReference>
<evidence type="ECO:0000259" key="5">
    <source>
        <dbReference type="Pfam" id="PF24652"/>
    </source>
</evidence>
<evidence type="ECO:0000256" key="1">
    <source>
        <dbReference type="ARBA" id="ARBA00004300"/>
    </source>
</evidence>
<evidence type="ECO:0000313" key="7">
    <source>
        <dbReference type="Proteomes" id="UP001209570"/>
    </source>
</evidence>
<feature type="domain" description="Centrosomal protein of 76 kDa C-terminal" evidence="5">
    <location>
        <begin position="432"/>
        <end position="552"/>
    </location>
</feature>
<feature type="domain" description="CEP76 C2" evidence="4">
    <location>
        <begin position="120"/>
        <end position="303"/>
    </location>
</feature>
<feature type="region of interest" description="Disordered" evidence="3">
    <location>
        <begin position="94"/>
        <end position="117"/>
    </location>
</feature>
<dbReference type="Pfam" id="PF15627">
    <property type="entry name" value="CEP76-C2"/>
    <property type="match status" value="1"/>
</dbReference>
<dbReference type="Pfam" id="PF24652">
    <property type="entry name" value="CEP76_C"/>
    <property type="match status" value="1"/>
</dbReference>
<name>A0AAD5LXT0_PYTIN</name>
<dbReference type="PANTHER" id="PTHR46436">
    <property type="entry name" value="CENTROSOMAL PROTEIN OF 76 KDA"/>
    <property type="match status" value="1"/>
</dbReference>
<reference evidence="6" key="1">
    <citation type="submission" date="2021-12" db="EMBL/GenBank/DDBJ databases">
        <title>Prjna785345.</title>
        <authorList>
            <person name="Rujirawat T."/>
            <person name="Krajaejun T."/>
        </authorList>
    </citation>
    <scope>NUCLEOTIDE SEQUENCE</scope>
    <source>
        <strain evidence="6">Pi057C3</strain>
    </source>
</reference>
<dbReference type="AlphaFoldDB" id="A0AAD5LXT0"/>
<dbReference type="InterPro" id="IPR056288">
    <property type="entry name" value="CEP76_C"/>
</dbReference>
<dbReference type="EMBL" id="JAKCXM010000274">
    <property type="protein sequence ID" value="KAJ0396922.1"/>
    <property type="molecule type" value="Genomic_DNA"/>
</dbReference>
<feature type="compositionally biased region" description="Basic and acidic residues" evidence="3">
    <location>
        <begin position="104"/>
        <end position="113"/>
    </location>
</feature>
<evidence type="ECO:0000256" key="2">
    <source>
        <dbReference type="ARBA" id="ARBA00022490"/>
    </source>
</evidence>
<gene>
    <name evidence="6" type="ORF">P43SY_000981</name>
</gene>
<dbReference type="GO" id="GO:0005813">
    <property type="term" value="C:centrosome"/>
    <property type="evidence" value="ECO:0007669"/>
    <property type="project" value="UniProtKB-SubCell"/>
</dbReference>
<evidence type="ECO:0000259" key="4">
    <source>
        <dbReference type="Pfam" id="PF15627"/>
    </source>
</evidence>
<sequence>MTTEDRDQATGRNADAVDRAKVHAIRSAIDAKLRDHNVYQQIRELIVSKSECRSSEATGEKCSITELEGHEESLIQDVLHSEIVQQLLQSVRAVAEESENPKGGTKDDDRGSDEADVPTPTLYVRLAGGRAFVDQLPIDSEDGGEEAAQASSRQIGMMVDVFRVILTFQEQRVSSRDVLARVEPAFDEHFRLNIRKPRTRRGRTRRGGLYEVDVVAPWEALCLVEEPLHVALIKVRKRLVDIHPTTGPLWEELQRDLVATHRCDWRRALTSTLSMVHLPVQLVDRMKVPVGTLDLRLDVLQVKRSAAVARDALAFLNREAMERNTLTHAFHRHAKQWWDDYKREVDAVDRNSSRSPLPDAEIKSYSASPRLTSVRPKPRLVKVFAEDAEGRFRMVCKYLTPLRAPLAIRSPSEAAREVIFWESVSGERFKIANGLATKWSDELSFYLSPALTSYEMERLYGIPQLENDLFQQTIKRFVPDGHTFQGVPLSFTQAPAKPVDAQHAFLAMEENAVARQIVELHKRAAVFGLTVRVFAYPEDIFVVWIMVAATYQSNS</sequence>
<dbReference type="InterPro" id="IPR028926">
    <property type="entry name" value="CEP76-C2"/>
</dbReference>
<accession>A0AAD5LXT0</accession>
<protein>
    <recommendedName>
        <fullName evidence="8">CEP76 C2 domain-containing protein</fullName>
    </recommendedName>
</protein>
<keyword evidence="2" id="KW-0963">Cytoplasm</keyword>
<evidence type="ECO:0008006" key="8">
    <source>
        <dbReference type="Google" id="ProtNLM"/>
    </source>
</evidence>
<dbReference type="InterPro" id="IPR052299">
    <property type="entry name" value="CEP76"/>
</dbReference>
<proteinExistence type="predicted"/>